<dbReference type="InterPro" id="IPR015890">
    <property type="entry name" value="Chorismate_C"/>
</dbReference>
<dbReference type="Gene3D" id="3.60.120.10">
    <property type="entry name" value="Anthranilate synthase"/>
    <property type="match status" value="1"/>
</dbReference>
<dbReference type="Gene3D" id="3.40.50.880">
    <property type="match status" value="1"/>
</dbReference>
<dbReference type="EC" id="4.1.3.27" evidence="1"/>
<gene>
    <name evidence="7" type="ORF">ACT17_22675</name>
</gene>
<reference evidence="7 8" key="1">
    <citation type="submission" date="2015-06" db="EMBL/GenBank/DDBJ databases">
        <title>Genome sequence of Mycobacterium conceptionense strain MLE.</title>
        <authorList>
            <person name="Greninger A.L."/>
            <person name="Cunningham G."/>
            <person name="Chiu C.Y."/>
            <person name="Miller S."/>
        </authorList>
    </citation>
    <scope>NUCLEOTIDE SEQUENCE [LARGE SCALE GENOMIC DNA]</scope>
    <source>
        <strain evidence="7 8">MLE</strain>
    </source>
</reference>
<evidence type="ECO:0000313" key="8">
    <source>
        <dbReference type="Proteomes" id="UP000037594"/>
    </source>
</evidence>
<feature type="domain" description="Chorismate-utilising enzyme C-terminal" evidence="6">
    <location>
        <begin position="78"/>
        <end position="336"/>
    </location>
</feature>
<sequence>MFDDLEHAQTEHAEMILAVPFRQALYGDRPTSDAELFSRSSVSAIRVREHREYPAEEFLRGAGSTPPQLIDGHFDVTDEDYAERVRAVVSGEIAAGHGSNFVLHRTYRGRVHARDAATEMAVFRALASRESSAYWTFVVRFPDHTLIGASPEMHLRRSADGVMTMNPISGTYRYPRRGPEESSLRAFLRDPKERNELYMVVDEELKIMSDLCDDRPWVSGPGVRFMANLAHTEYHIHGTSSLPWSEAIRRSLIAPTIIGSPLESAFRMAQRNDLSPRGYLGGVLAHVGAGDDVAFDSAILIRTACIESTGEVAIPIGSTIVRDSDPDQEAAETAAKASGMLSAFTRGVEVDLQSVADEELGGRAGEVAQFWGHAPGGDQKATVVPPGLRALIVDFEDRFTGMLAAHLKALGLDVTVVVGIPNEQQLAEAQLLVLGPGPGYPGDETDPRIVGARKLAQWAVETRSIPTLAVCLSHQLVSRALGLDVRRLAQTNQGSQRTITLFGEEARVGFYNSFSAFDDGQPRADIELSSDPDTGEVYALRSTRLIGLQFHPESILSVDGAAVLRRCVTELVGSTHATTNA</sequence>
<evidence type="ECO:0000256" key="2">
    <source>
        <dbReference type="ARBA" id="ARBA00022962"/>
    </source>
</evidence>
<evidence type="ECO:0000256" key="3">
    <source>
        <dbReference type="ARBA" id="ARBA00023239"/>
    </source>
</evidence>
<dbReference type="PATRIC" id="fig|451644.5.peg.4680"/>
<accession>A0A0J8U399</accession>
<dbReference type="PRINTS" id="PR00097">
    <property type="entry name" value="ANTSNTHASEII"/>
</dbReference>
<dbReference type="PRINTS" id="PR00096">
    <property type="entry name" value="GATASE"/>
</dbReference>
<comment type="catalytic activity">
    <reaction evidence="4">
        <text>chorismate + L-glutamine = anthranilate + pyruvate + L-glutamate + H(+)</text>
        <dbReference type="Rhea" id="RHEA:21732"/>
        <dbReference type="ChEBI" id="CHEBI:15361"/>
        <dbReference type="ChEBI" id="CHEBI:15378"/>
        <dbReference type="ChEBI" id="CHEBI:16567"/>
        <dbReference type="ChEBI" id="CHEBI:29748"/>
        <dbReference type="ChEBI" id="CHEBI:29985"/>
        <dbReference type="ChEBI" id="CHEBI:58359"/>
        <dbReference type="EC" id="4.1.3.27"/>
    </reaction>
</comment>
<evidence type="ECO:0000313" key="7">
    <source>
        <dbReference type="EMBL" id="KMV15991.1"/>
    </source>
</evidence>
<evidence type="ECO:0000259" key="5">
    <source>
        <dbReference type="Pfam" id="PF00117"/>
    </source>
</evidence>
<proteinExistence type="predicted"/>
<evidence type="ECO:0000256" key="4">
    <source>
        <dbReference type="ARBA" id="ARBA00047683"/>
    </source>
</evidence>
<dbReference type="InterPro" id="IPR019999">
    <property type="entry name" value="Anth_synth_I-like"/>
</dbReference>
<keyword evidence="2" id="KW-0315">Glutamine amidotransferase</keyword>
<dbReference type="SUPFAM" id="SSF52317">
    <property type="entry name" value="Class I glutamine amidotransferase-like"/>
    <property type="match status" value="1"/>
</dbReference>
<dbReference type="Pfam" id="PF00425">
    <property type="entry name" value="Chorismate_bind"/>
    <property type="match status" value="1"/>
</dbReference>
<evidence type="ECO:0000256" key="1">
    <source>
        <dbReference type="ARBA" id="ARBA00012266"/>
    </source>
</evidence>
<comment type="caution">
    <text evidence="7">The sequence shown here is derived from an EMBL/GenBank/DDBJ whole genome shotgun (WGS) entry which is preliminary data.</text>
</comment>
<dbReference type="AlphaFoldDB" id="A0A0J8U399"/>
<dbReference type="InterPro" id="IPR017926">
    <property type="entry name" value="GATASE"/>
</dbReference>
<dbReference type="Proteomes" id="UP000037594">
    <property type="component" value="Unassembled WGS sequence"/>
</dbReference>
<dbReference type="InterPro" id="IPR006221">
    <property type="entry name" value="TrpG/PapA_dom"/>
</dbReference>
<organism evidence="7 8">
    <name type="scientific">Mycolicibacterium conceptionense</name>
    <dbReference type="NCBI Taxonomy" id="451644"/>
    <lineage>
        <taxon>Bacteria</taxon>
        <taxon>Bacillati</taxon>
        <taxon>Actinomycetota</taxon>
        <taxon>Actinomycetes</taxon>
        <taxon>Mycobacteriales</taxon>
        <taxon>Mycobacteriaceae</taxon>
        <taxon>Mycolicibacterium</taxon>
    </lineage>
</organism>
<dbReference type="CDD" id="cd01743">
    <property type="entry name" value="GATase1_Anthranilate_Synthase"/>
    <property type="match status" value="1"/>
</dbReference>
<protein>
    <recommendedName>
        <fullName evidence="1">anthranilate synthase</fullName>
        <ecNumber evidence="1">4.1.3.27</ecNumber>
    </recommendedName>
</protein>
<dbReference type="EMBL" id="LFOD01000025">
    <property type="protein sequence ID" value="KMV15991.1"/>
    <property type="molecule type" value="Genomic_DNA"/>
</dbReference>
<dbReference type="InterPro" id="IPR029062">
    <property type="entry name" value="Class_I_gatase-like"/>
</dbReference>
<dbReference type="SUPFAM" id="SSF56322">
    <property type="entry name" value="ADC synthase"/>
    <property type="match status" value="1"/>
</dbReference>
<dbReference type="PANTHER" id="PTHR11236">
    <property type="entry name" value="AMINOBENZOATE/ANTHRANILATE SYNTHASE"/>
    <property type="match status" value="1"/>
</dbReference>
<evidence type="ECO:0000259" key="6">
    <source>
        <dbReference type="Pfam" id="PF00425"/>
    </source>
</evidence>
<dbReference type="PANTHER" id="PTHR11236:SF49">
    <property type="entry name" value="ANTHRANILATE SYNTHASE COMPONENT 1"/>
    <property type="match status" value="1"/>
</dbReference>
<dbReference type="GO" id="GO:0000162">
    <property type="term" value="P:L-tryptophan biosynthetic process"/>
    <property type="evidence" value="ECO:0007669"/>
    <property type="project" value="TreeGrafter"/>
</dbReference>
<feature type="domain" description="Glutamine amidotransferase" evidence="5">
    <location>
        <begin position="391"/>
        <end position="569"/>
    </location>
</feature>
<dbReference type="PROSITE" id="PS51273">
    <property type="entry name" value="GATASE_TYPE_1"/>
    <property type="match status" value="1"/>
</dbReference>
<dbReference type="Pfam" id="PF00117">
    <property type="entry name" value="GATase"/>
    <property type="match status" value="1"/>
</dbReference>
<name>A0A0J8U399_9MYCO</name>
<keyword evidence="3" id="KW-0456">Lyase</keyword>
<dbReference type="InterPro" id="IPR005801">
    <property type="entry name" value="ADC_synthase"/>
</dbReference>
<dbReference type="GO" id="GO:0004049">
    <property type="term" value="F:anthranilate synthase activity"/>
    <property type="evidence" value="ECO:0007669"/>
    <property type="project" value="UniProtKB-EC"/>
</dbReference>